<accession>F3US74</accession>
<name>F3US74_STRSA</name>
<sequence>MKIIRELQVTSDEFYDFLESEFLNQINQAGNQTTKKIDRLKKGLRYSKLSDNVYTKTDYEILDFRRHETYIIQISSHSEKTITSYKTKPCSKGLEVTLEQEQNKLTKNSKSKLIKWMGELLYFGRLSENLYKIQGEIEKARKEKTQ</sequence>
<proteinExistence type="predicted"/>
<comment type="caution">
    <text evidence="1">The sequence shown here is derived from an EMBL/GenBank/DDBJ whole genome shotgun (WGS) entry which is preliminary data.</text>
</comment>
<dbReference type="Proteomes" id="UP000005589">
    <property type="component" value="Unassembled WGS sequence"/>
</dbReference>
<evidence type="ECO:0000313" key="2">
    <source>
        <dbReference type="Proteomes" id="UP000005589"/>
    </source>
</evidence>
<dbReference type="AlphaFoldDB" id="F3US74"/>
<dbReference type="RefSeq" id="WP_002930425.1">
    <property type="nucleotide sequence ID" value="NZ_GL890993.1"/>
</dbReference>
<dbReference type="PATRIC" id="fig|888816.3.peg.1650"/>
<dbReference type="Pfam" id="PF11687">
    <property type="entry name" value="DUF3284"/>
    <property type="match status" value="1"/>
</dbReference>
<organism evidence="1 2">
    <name type="scientific">Streptococcus sanguinis SK355</name>
    <dbReference type="NCBI Taxonomy" id="888816"/>
    <lineage>
        <taxon>Bacteria</taxon>
        <taxon>Bacillati</taxon>
        <taxon>Bacillota</taxon>
        <taxon>Bacilli</taxon>
        <taxon>Lactobacillales</taxon>
        <taxon>Streptococcaceae</taxon>
        <taxon>Streptococcus</taxon>
    </lineage>
</organism>
<protein>
    <recommendedName>
        <fullName evidence="3">DUF3284 domain-containing protein</fullName>
    </recommendedName>
</protein>
<gene>
    <name evidence="1" type="ORF">HMPREF9389_1682</name>
</gene>
<evidence type="ECO:0000313" key="1">
    <source>
        <dbReference type="EMBL" id="EGJ38229.1"/>
    </source>
</evidence>
<dbReference type="InterPro" id="IPR021701">
    <property type="entry name" value="DUF3284"/>
</dbReference>
<reference evidence="1 2" key="1">
    <citation type="submission" date="2011-03" db="EMBL/GenBank/DDBJ databases">
        <authorList>
            <person name="Muzny D."/>
            <person name="Qin X."/>
            <person name="Deng J."/>
            <person name="Jiang H."/>
            <person name="Liu Y."/>
            <person name="Qu J."/>
            <person name="Song X.-Z."/>
            <person name="Zhang L."/>
            <person name="Thornton R."/>
            <person name="Coyle M."/>
            <person name="Francisco L."/>
            <person name="Jackson L."/>
            <person name="Javaid M."/>
            <person name="Korchina V."/>
            <person name="Kovar C."/>
            <person name="Mata R."/>
            <person name="Mathew T."/>
            <person name="Ngo R."/>
            <person name="Nguyen L."/>
            <person name="Nguyen N."/>
            <person name="Okwuonu G."/>
            <person name="Ongeri F."/>
            <person name="Pham C."/>
            <person name="Simmons D."/>
            <person name="Wilczek-Boney K."/>
            <person name="Hale W."/>
            <person name="Jakkamsetti A."/>
            <person name="Pham P."/>
            <person name="Ruth R."/>
            <person name="San Lucas F."/>
            <person name="Warren J."/>
            <person name="Zhang J."/>
            <person name="Zhao Z."/>
            <person name="Zhou C."/>
            <person name="Zhu D."/>
            <person name="Lee S."/>
            <person name="Bess C."/>
            <person name="Blankenburg K."/>
            <person name="Forbes L."/>
            <person name="Fu Q."/>
            <person name="Gubbala S."/>
            <person name="Hirani K."/>
            <person name="Jayaseelan J.C."/>
            <person name="Lara F."/>
            <person name="Munidasa M."/>
            <person name="Palculict T."/>
            <person name="Patil S."/>
            <person name="Pu L.-L."/>
            <person name="Saada N."/>
            <person name="Tang L."/>
            <person name="Weissenberger G."/>
            <person name="Zhu Y."/>
            <person name="Hemphill L."/>
            <person name="Shang Y."/>
            <person name="Youmans B."/>
            <person name="Ayvaz T."/>
            <person name="Ross M."/>
            <person name="Santibanez J."/>
            <person name="Aqrawi P."/>
            <person name="Gross S."/>
            <person name="Joshi V."/>
            <person name="Fowler G."/>
            <person name="Nazareth L."/>
            <person name="Reid J."/>
            <person name="Worley K."/>
            <person name="Petrosino J."/>
            <person name="Highlander S."/>
            <person name="Gibbs R."/>
        </authorList>
    </citation>
    <scope>NUCLEOTIDE SEQUENCE [LARGE SCALE GENOMIC DNA]</scope>
    <source>
        <strain evidence="1 2">SK355</strain>
    </source>
</reference>
<dbReference type="eggNOG" id="ENOG50336JS">
    <property type="taxonomic scope" value="Bacteria"/>
</dbReference>
<dbReference type="HOGENOM" id="CLU_130305_0_0_9"/>
<evidence type="ECO:0008006" key="3">
    <source>
        <dbReference type="Google" id="ProtNLM"/>
    </source>
</evidence>
<dbReference type="EMBL" id="AFFN01000026">
    <property type="protein sequence ID" value="EGJ38229.1"/>
    <property type="molecule type" value="Genomic_DNA"/>
</dbReference>